<keyword evidence="2 5" id="KW-0808">Transferase</keyword>
<gene>
    <name evidence="5" type="ORF">SAMN04488000_107218</name>
</gene>
<evidence type="ECO:0000256" key="1">
    <source>
        <dbReference type="ARBA" id="ARBA00022676"/>
    </source>
</evidence>
<dbReference type="PANTHER" id="PTHR12526">
    <property type="entry name" value="GLYCOSYLTRANSFERASE"/>
    <property type="match status" value="1"/>
</dbReference>
<keyword evidence="6" id="KW-1185">Reference proteome</keyword>
<name>A0A1H9MTX1_9PSEU</name>
<dbReference type="EMBL" id="FOFV01000007">
    <property type="protein sequence ID" value="SER27154.1"/>
    <property type="molecule type" value="Genomic_DNA"/>
</dbReference>
<dbReference type="InterPro" id="IPR028098">
    <property type="entry name" value="Glyco_trans_4-like_N"/>
</dbReference>
<dbReference type="SUPFAM" id="SSF53756">
    <property type="entry name" value="UDP-Glycosyltransferase/glycogen phosphorylase"/>
    <property type="match status" value="1"/>
</dbReference>
<dbReference type="Pfam" id="PF00534">
    <property type="entry name" value="Glycos_transf_1"/>
    <property type="match status" value="1"/>
</dbReference>
<dbReference type="InterPro" id="IPR001296">
    <property type="entry name" value="Glyco_trans_1"/>
</dbReference>
<dbReference type="GO" id="GO:0016757">
    <property type="term" value="F:glycosyltransferase activity"/>
    <property type="evidence" value="ECO:0007669"/>
    <property type="project" value="UniProtKB-KW"/>
</dbReference>
<accession>A0A1H9MTX1</accession>
<dbReference type="STRING" id="65499.SAMN04488000_107218"/>
<proteinExistence type="predicted"/>
<evidence type="ECO:0000259" key="4">
    <source>
        <dbReference type="Pfam" id="PF13579"/>
    </source>
</evidence>
<feature type="domain" description="Glycosyltransferase subfamily 4-like N-terminal" evidence="4">
    <location>
        <begin position="21"/>
        <end position="184"/>
    </location>
</feature>
<evidence type="ECO:0000256" key="2">
    <source>
        <dbReference type="ARBA" id="ARBA00022679"/>
    </source>
</evidence>
<dbReference type="AlphaFoldDB" id="A0A1H9MTX1"/>
<evidence type="ECO:0000313" key="5">
    <source>
        <dbReference type="EMBL" id="SER27154.1"/>
    </source>
</evidence>
<keyword evidence="1" id="KW-0328">Glycosyltransferase</keyword>
<feature type="domain" description="Glycosyl transferase family 1" evidence="3">
    <location>
        <begin position="224"/>
        <end position="346"/>
    </location>
</feature>
<dbReference type="PANTHER" id="PTHR12526:SF635">
    <property type="entry name" value="GLYCOSYL TRANSFERASE GROUP 1"/>
    <property type="match status" value="1"/>
</dbReference>
<protein>
    <submittedName>
        <fullName evidence="5">Glycosyltransferase involved in cell wall bisynthesis</fullName>
    </submittedName>
</protein>
<dbReference type="Gene3D" id="3.40.50.2000">
    <property type="entry name" value="Glycogen Phosphorylase B"/>
    <property type="match status" value="2"/>
</dbReference>
<dbReference type="Proteomes" id="UP000199503">
    <property type="component" value="Unassembled WGS sequence"/>
</dbReference>
<evidence type="ECO:0000259" key="3">
    <source>
        <dbReference type="Pfam" id="PF00534"/>
    </source>
</evidence>
<dbReference type="Pfam" id="PF13579">
    <property type="entry name" value="Glyco_trans_4_4"/>
    <property type="match status" value="1"/>
</dbReference>
<reference evidence="6" key="1">
    <citation type="submission" date="2016-10" db="EMBL/GenBank/DDBJ databases">
        <authorList>
            <person name="Varghese N."/>
            <person name="Submissions S."/>
        </authorList>
    </citation>
    <scope>NUCLEOTIDE SEQUENCE [LARGE SCALE GENOMIC DNA]</scope>
    <source>
        <strain evidence="6">DSM 44437</strain>
    </source>
</reference>
<sequence length="381" mass="40177">MVSVHGGPLAEASGPQEDTPVAGLSAALARQGHEVTVYHRRDRPDAPERVRTARGVEVVLVPAGPLEPLADEHVLPHIGDFTAFLLRDWASSAPDVVHGHRWMSGMVSVLGGRRAGVPVVQTFHSLAAAEQRDCPAEAVPDERRRIEVLVGREAAHVTAGSAGEAFELARTGVKRTKISVVPGGVDVAAFTPEGPRAPRDRPFRVVTPLHRRHTGAVVTALARIDGAELVVSGLPAQGDPVVEKLREHGRQAGAKVVFTRSVTPELLRSADAVVCASSYEPSGALALEAMACGVPVVASAVDALADVVVDGVTGLLVPAGEQEGLARALRSLLLNDTLRDEFSVAGHDRVMARYSWDHVAADFLRVYERAGAATGTPIVAR</sequence>
<evidence type="ECO:0000313" key="6">
    <source>
        <dbReference type="Proteomes" id="UP000199503"/>
    </source>
</evidence>
<organism evidence="5 6">
    <name type="scientific">Lentzea albida</name>
    <dbReference type="NCBI Taxonomy" id="65499"/>
    <lineage>
        <taxon>Bacteria</taxon>
        <taxon>Bacillati</taxon>
        <taxon>Actinomycetota</taxon>
        <taxon>Actinomycetes</taxon>
        <taxon>Pseudonocardiales</taxon>
        <taxon>Pseudonocardiaceae</taxon>
        <taxon>Lentzea</taxon>
    </lineage>
</organism>